<evidence type="ECO:0000313" key="2">
    <source>
        <dbReference type="EMBL" id="SFU05481.1"/>
    </source>
</evidence>
<name>A0A1I7D1J6_9BACT</name>
<organism evidence="2 3">
    <name type="scientific">Algoriphagus locisalis</name>
    <dbReference type="NCBI Taxonomy" id="305507"/>
    <lineage>
        <taxon>Bacteria</taxon>
        <taxon>Pseudomonadati</taxon>
        <taxon>Bacteroidota</taxon>
        <taxon>Cytophagia</taxon>
        <taxon>Cytophagales</taxon>
        <taxon>Cyclobacteriaceae</taxon>
        <taxon>Algoriphagus</taxon>
    </lineage>
</organism>
<dbReference type="Proteomes" id="UP000199673">
    <property type="component" value="Unassembled WGS sequence"/>
</dbReference>
<accession>A0A1I7D1J6</accession>
<keyword evidence="1" id="KW-0732">Signal</keyword>
<dbReference type="PROSITE" id="PS51257">
    <property type="entry name" value="PROKAR_LIPOPROTEIN"/>
    <property type="match status" value="1"/>
</dbReference>
<sequence>MLTKPYVYLILLCFFSACQSKNSTIVESKTDTLKVGFSKFAGSQLYGNESLTFIKTISEDTITFTYFDSLLSKKSRTYSLLKTTKGSYELLNNSYLGYVNKFIALDSILLLKYEFLDPPMDGDGAVILNPELGEIANYSYTWGNSFLISKFNGYAIPKQLTEILLSDSMRSPHYYYLKDYGNKE</sequence>
<dbReference type="STRING" id="305507.SAMN04489724_3663"/>
<evidence type="ECO:0000256" key="1">
    <source>
        <dbReference type="SAM" id="SignalP"/>
    </source>
</evidence>
<dbReference type="EMBL" id="FPBF01000005">
    <property type="protein sequence ID" value="SFU05481.1"/>
    <property type="molecule type" value="Genomic_DNA"/>
</dbReference>
<protein>
    <recommendedName>
        <fullName evidence="4">Lipoprotein</fullName>
    </recommendedName>
</protein>
<reference evidence="3" key="1">
    <citation type="submission" date="2016-10" db="EMBL/GenBank/DDBJ databases">
        <authorList>
            <person name="Varghese N."/>
            <person name="Submissions S."/>
        </authorList>
    </citation>
    <scope>NUCLEOTIDE SEQUENCE [LARGE SCALE GENOMIC DNA]</scope>
    <source>
        <strain evidence="3">DSM 23445</strain>
    </source>
</reference>
<evidence type="ECO:0000313" key="3">
    <source>
        <dbReference type="Proteomes" id="UP000199673"/>
    </source>
</evidence>
<dbReference type="AlphaFoldDB" id="A0A1I7D1J6"/>
<feature type="signal peptide" evidence="1">
    <location>
        <begin position="1"/>
        <end position="20"/>
    </location>
</feature>
<keyword evidence="3" id="KW-1185">Reference proteome</keyword>
<evidence type="ECO:0008006" key="4">
    <source>
        <dbReference type="Google" id="ProtNLM"/>
    </source>
</evidence>
<feature type="chain" id="PRO_5011601969" description="Lipoprotein" evidence="1">
    <location>
        <begin position="21"/>
        <end position="184"/>
    </location>
</feature>
<gene>
    <name evidence="2" type="ORF">SAMN04489724_3663</name>
</gene>
<proteinExistence type="predicted"/>
<dbReference type="RefSeq" id="WP_139235933.1">
    <property type="nucleotide sequence ID" value="NZ_FPBF01000005.1"/>
</dbReference>